<dbReference type="InterPro" id="IPR048466">
    <property type="entry name" value="DNA_pol3_delta-like_C"/>
</dbReference>
<dbReference type="PANTHER" id="PTHR34388:SF1">
    <property type="entry name" value="DNA POLYMERASE III SUBUNIT DELTA"/>
    <property type="match status" value="1"/>
</dbReference>
<feature type="domain" description="DNA polymerase III delta subunit-like C-terminal" evidence="10">
    <location>
        <begin position="222"/>
        <end position="338"/>
    </location>
</feature>
<dbReference type="Pfam" id="PF21694">
    <property type="entry name" value="DNA_pol3_delta_C"/>
    <property type="match status" value="1"/>
</dbReference>
<dbReference type="Gene3D" id="3.40.50.300">
    <property type="entry name" value="P-loop containing nucleotide triphosphate hydrolases"/>
    <property type="match status" value="1"/>
</dbReference>
<keyword evidence="5" id="KW-0235">DNA replication</keyword>
<comment type="caution">
    <text evidence="11">The sequence shown here is derived from an EMBL/GenBank/DDBJ whole genome shotgun (WGS) entry which is preliminary data.</text>
</comment>
<dbReference type="PANTHER" id="PTHR34388">
    <property type="entry name" value="DNA POLYMERASE III SUBUNIT DELTA"/>
    <property type="match status" value="1"/>
</dbReference>
<dbReference type="Gene3D" id="1.20.272.10">
    <property type="match status" value="1"/>
</dbReference>
<keyword evidence="6" id="KW-0239">DNA-directed DNA polymerase</keyword>
<keyword evidence="4 11" id="KW-0548">Nucleotidyltransferase</keyword>
<protein>
    <recommendedName>
        <fullName evidence="2">DNA polymerase III subunit delta</fullName>
        <ecNumber evidence="1">2.7.7.7</ecNumber>
    </recommendedName>
</protein>
<comment type="catalytic activity">
    <reaction evidence="8">
        <text>DNA(n) + a 2'-deoxyribonucleoside 5'-triphosphate = DNA(n+1) + diphosphate</text>
        <dbReference type="Rhea" id="RHEA:22508"/>
        <dbReference type="Rhea" id="RHEA-COMP:17339"/>
        <dbReference type="Rhea" id="RHEA-COMP:17340"/>
        <dbReference type="ChEBI" id="CHEBI:33019"/>
        <dbReference type="ChEBI" id="CHEBI:61560"/>
        <dbReference type="ChEBI" id="CHEBI:173112"/>
        <dbReference type="EC" id="2.7.7.7"/>
    </reaction>
</comment>
<evidence type="ECO:0000256" key="8">
    <source>
        <dbReference type="ARBA" id="ARBA00049244"/>
    </source>
</evidence>
<dbReference type="InterPro" id="IPR008921">
    <property type="entry name" value="DNA_pol3_clamp-load_cplx_C"/>
</dbReference>
<reference evidence="11 12" key="1">
    <citation type="submission" date="2021-03" db="EMBL/GenBank/DDBJ databases">
        <title>Genomic Encyclopedia of Type Strains, Phase IV (KMG-IV): sequencing the most valuable type-strain genomes for metagenomic binning, comparative biology and taxonomic classification.</title>
        <authorList>
            <person name="Goeker M."/>
        </authorList>
    </citation>
    <scope>NUCLEOTIDE SEQUENCE [LARGE SCALE GENOMIC DNA]</scope>
    <source>
        <strain evidence="11 12">DSM 24004</strain>
    </source>
</reference>
<gene>
    <name evidence="11" type="ORF">J2Z76_002942</name>
</gene>
<dbReference type="InterPro" id="IPR005790">
    <property type="entry name" value="DNA_polIII_delta"/>
</dbReference>
<evidence type="ECO:0000259" key="9">
    <source>
        <dbReference type="Pfam" id="PF06144"/>
    </source>
</evidence>
<dbReference type="EMBL" id="JAGGKS010000010">
    <property type="protein sequence ID" value="MBP1927069.1"/>
    <property type="molecule type" value="Genomic_DNA"/>
</dbReference>
<sequence>MSYKNISDLINKGKIPTCVLFYGEEVYLIDKSVKNIKNKYINSDYEDMNYVEFDKIDYDFNLFYESITTLPFISDKKLCIVRESDFLTSTGSLNKKDEDKIINIIENNYDSCIIVFLIRGGKPDARKRIVKKLKEKNSVFEVNKLNEVELNKYIVDYFNKHDIKISLSDANYISNNSGYLEYESLITLYDVNNELDKLKSYCMDAQIITKDDIDNLMIISIESNIFKLVDYVCERKTEKAYEILEEMLLNNVPEQYIIHMITRQYRMLYQYILLNDKGYNMDYIINKMKIKKFIAIKLSKLTKNLTLNKIESYMDKFLEIDRKIKVGEIDKKIGLQIITNGTIF</sequence>
<evidence type="ECO:0000313" key="12">
    <source>
        <dbReference type="Proteomes" id="UP001519342"/>
    </source>
</evidence>
<dbReference type="Gene3D" id="1.10.8.60">
    <property type="match status" value="1"/>
</dbReference>
<dbReference type="InterPro" id="IPR027417">
    <property type="entry name" value="P-loop_NTPase"/>
</dbReference>
<dbReference type="RefSeq" id="WP_209512787.1">
    <property type="nucleotide sequence ID" value="NZ_JAGGKS010000010.1"/>
</dbReference>
<evidence type="ECO:0000313" key="11">
    <source>
        <dbReference type="EMBL" id="MBP1927069.1"/>
    </source>
</evidence>
<evidence type="ECO:0000256" key="7">
    <source>
        <dbReference type="ARBA" id="ARBA00034754"/>
    </source>
</evidence>
<proteinExistence type="inferred from homology"/>
<dbReference type="SUPFAM" id="SSF52540">
    <property type="entry name" value="P-loop containing nucleoside triphosphate hydrolases"/>
    <property type="match status" value="1"/>
</dbReference>
<evidence type="ECO:0000256" key="5">
    <source>
        <dbReference type="ARBA" id="ARBA00022705"/>
    </source>
</evidence>
<keyword evidence="3 11" id="KW-0808">Transferase</keyword>
<comment type="similarity">
    <text evidence="7">Belongs to the DNA polymerase HolA subunit family.</text>
</comment>
<accession>A0ABS4GHE0</accession>
<keyword evidence="12" id="KW-1185">Reference proteome</keyword>
<dbReference type="NCBIfam" id="TIGR01128">
    <property type="entry name" value="holA"/>
    <property type="match status" value="1"/>
</dbReference>
<dbReference type="Proteomes" id="UP001519342">
    <property type="component" value="Unassembled WGS sequence"/>
</dbReference>
<dbReference type="EC" id="2.7.7.7" evidence="1"/>
<evidence type="ECO:0000256" key="3">
    <source>
        <dbReference type="ARBA" id="ARBA00022679"/>
    </source>
</evidence>
<dbReference type="Pfam" id="PF06144">
    <property type="entry name" value="DNA_pol3_delta"/>
    <property type="match status" value="1"/>
</dbReference>
<evidence type="ECO:0000256" key="2">
    <source>
        <dbReference type="ARBA" id="ARBA00017703"/>
    </source>
</evidence>
<evidence type="ECO:0000256" key="6">
    <source>
        <dbReference type="ARBA" id="ARBA00022932"/>
    </source>
</evidence>
<evidence type="ECO:0000256" key="4">
    <source>
        <dbReference type="ARBA" id="ARBA00022695"/>
    </source>
</evidence>
<dbReference type="InterPro" id="IPR010372">
    <property type="entry name" value="DNA_pol3_delta_N"/>
</dbReference>
<feature type="domain" description="DNA polymerase III delta N-terminal" evidence="9">
    <location>
        <begin position="20"/>
        <end position="142"/>
    </location>
</feature>
<evidence type="ECO:0000256" key="1">
    <source>
        <dbReference type="ARBA" id="ARBA00012417"/>
    </source>
</evidence>
<organism evidence="11 12">
    <name type="scientific">Sedimentibacter acidaminivorans</name>
    <dbReference type="NCBI Taxonomy" id="913099"/>
    <lineage>
        <taxon>Bacteria</taxon>
        <taxon>Bacillati</taxon>
        <taxon>Bacillota</taxon>
        <taxon>Tissierellia</taxon>
        <taxon>Sedimentibacter</taxon>
    </lineage>
</organism>
<dbReference type="GO" id="GO:0003887">
    <property type="term" value="F:DNA-directed DNA polymerase activity"/>
    <property type="evidence" value="ECO:0007669"/>
    <property type="project" value="UniProtKB-EC"/>
</dbReference>
<dbReference type="SUPFAM" id="SSF48019">
    <property type="entry name" value="post-AAA+ oligomerization domain-like"/>
    <property type="match status" value="1"/>
</dbReference>
<evidence type="ECO:0000259" key="10">
    <source>
        <dbReference type="Pfam" id="PF21694"/>
    </source>
</evidence>
<name>A0ABS4GHE0_9FIRM</name>